<dbReference type="CDD" id="cd01949">
    <property type="entry name" value="GGDEF"/>
    <property type="match status" value="1"/>
</dbReference>
<dbReference type="InterPro" id="IPR029787">
    <property type="entry name" value="Nucleotide_cyclase"/>
</dbReference>
<dbReference type="PROSITE" id="PS50887">
    <property type="entry name" value="GGDEF"/>
    <property type="match status" value="1"/>
</dbReference>
<dbReference type="SUPFAM" id="SSF55073">
    <property type="entry name" value="Nucleotide cyclase"/>
    <property type="match status" value="1"/>
</dbReference>
<accession>A0A5B8R9Z3</accession>
<feature type="coiled-coil region" evidence="1">
    <location>
        <begin position="178"/>
        <end position="205"/>
    </location>
</feature>
<evidence type="ECO:0000259" key="3">
    <source>
        <dbReference type="PROSITE" id="PS50887"/>
    </source>
</evidence>
<feature type="transmembrane region" description="Helical" evidence="2">
    <location>
        <begin position="21"/>
        <end position="40"/>
    </location>
</feature>
<keyword evidence="1" id="KW-0175">Coiled coil</keyword>
<reference evidence="4" key="1">
    <citation type="submission" date="2019-06" db="EMBL/GenBank/DDBJ databases">
        <authorList>
            <person name="Murdoch R.W."/>
            <person name="Fathepure B."/>
        </authorList>
    </citation>
    <scope>NUCLEOTIDE SEQUENCE</scope>
</reference>
<feature type="transmembrane region" description="Helical" evidence="2">
    <location>
        <begin position="104"/>
        <end position="121"/>
    </location>
</feature>
<evidence type="ECO:0000256" key="1">
    <source>
        <dbReference type="SAM" id="Coils"/>
    </source>
</evidence>
<dbReference type="Gene3D" id="3.30.70.270">
    <property type="match status" value="1"/>
</dbReference>
<organism evidence="4">
    <name type="scientific">uncultured organism</name>
    <dbReference type="NCBI Taxonomy" id="155900"/>
    <lineage>
        <taxon>unclassified sequences</taxon>
        <taxon>environmental samples</taxon>
    </lineage>
</organism>
<feature type="transmembrane region" description="Helical" evidence="2">
    <location>
        <begin position="128"/>
        <end position="146"/>
    </location>
</feature>
<keyword evidence="2" id="KW-0812">Transmembrane</keyword>
<dbReference type="PANTHER" id="PTHR45138:SF9">
    <property type="entry name" value="DIGUANYLATE CYCLASE DGCM-RELATED"/>
    <property type="match status" value="1"/>
</dbReference>
<sequence length="366" mass="40170">MTTLGVIPDHDPFQRLRVKRFLMAGLVYATAIGVKGLYVHQGLLDWRPWLGISAGILVFNAVIYAILRSGRNERLRDPSITGVQMVAACVFMTLSLYYVSGARGALLLLYLILLMFGVFRLRNWQFTTVGVLAMGCYGAVVALLMHTRPWAIDPREEVLQLIALAVMVPCGGFFAGYVDGLRRQLKRQQIELQRARERAHDLSVLDPLTGLSNRPTVINAVAEEVRRGLRLGQPLSVVMVDLDGFKAINREYGHDTGDVVLRRVADALRDKLRAIDTVGRYGGEEFLVALPDVAESEALEWAETLCQRVSGCRFQDLAPTIRLSASVGVASLKDDDDTWTLIGRARAAADAAHEAGGDRVVTPGGA</sequence>
<proteinExistence type="predicted"/>
<evidence type="ECO:0000313" key="4">
    <source>
        <dbReference type="EMBL" id="QEA04738.1"/>
    </source>
</evidence>
<dbReference type="InterPro" id="IPR050469">
    <property type="entry name" value="Diguanylate_Cyclase"/>
</dbReference>
<keyword evidence="2" id="KW-0472">Membrane</keyword>
<protein>
    <recommendedName>
        <fullName evidence="3">GGDEF domain-containing protein</fullName>
    </recommendedName>
</protein>
<dbReference type="EMBL" id="MN079088">
    <property type="protein sequence ID" value="QEA04738.1"/>
    <property type="molecule type" value="Genomic_DNA"/>
</dbReference>
<feature type="transmembrane region" description="Helical" evidence="2">
    <location>
        <begin position="79"/>
        <end position="98"/>
    </location>
</feature>
<dbReference type="GO" id="GO:0052621">
    <property type="term" value="F:diguanylate cyclase activity"/>
    <property type="evidence" value="ECO:0007669"/>
    <property type="project" value="TreeGrafter"/>
</dbReference>
<feature type="domain" description="GGDEF" evidence="3">
    <location>
        <begin position="233"/>
        <end position="365"/>
    </location>
</feature>
<dbReference type="PANTHER" id="PTHR45138">
    <property type="entry name" value="REGULATORY COMPONENTS OF SENSORY TRANSDUCTION SYSTEM"/>
    <property type="match status" value="1"/>
</dbReference>
<keyword evidence="2" id="KW-1133">Transmembrane helix</keyword>
<dbReference type="NCBIfam" id="TIGR00254">
    <property type="entry name" value="GGDEF"/>
    <property type="match status" value="1"/>
</dbReference>
<feature type="transmembrane region" description="Helical" evidence="2">
    <location>
        <begin position="46"/>
        <end position="67"/>
    </location>
</feature>
<gene>
    <name evidence="4" type="ORF">KBTEX_01046</name>
</gene>
<name>A0A5B8R9Z3_9ZZZZ</name>
<dbReference type="InterPro" id="IPR043128">
    <property type="entry name" value="Rev_trsase/Diguanyl_cyclase"/>
</dbReference>
<dbReference type="SMART" id="SM00267">
    <property type="entry name" value="GGDEF"/>
    <property type="match status" value="1"/>
</dbReference>
<dbReference type="Pfam" id="PF00990">
    <property type="entry name" value="GGDEF"/>
    <property type="match status" value="1"/>
</dbReference>
<dbReference type="InterPro" id="IPR000160">
    <property type="entry name" value="GGDEF_dom"/>
</dbReference>
<dbReference type="AlphaFoldDB" id="A0A5B8R9Z3"/>
<feature type="transmembrane region" description="Helical" evidence="2">
    <location>
        <begin position="158"/>
        <end position="178"/>
    </location>
</feature>
<evidence type="ECO:0000256" key="2">
    <source>
        <dbReference type="SAM" id="Phobius"/>
    </source>
</evidence>